<evidence type="ECO:0000313" key="7">
    <source>
        <dbReference type="Proteomes" id="UP001056855"/>
    </source>
</evidence>
<dbReference type="Pfam" id="PF04127">
    <property type="entry name" value="DFP"/>
    <property type="match status" value="1"/>
</dbReference>
<dbReference type="GeneID" id="73291996"/>
<name>A0A9E7NB04_9EURY</name>
<accession>A0A9E7NB04</accession>
<evidence type="ECO:0000256" key="3">
    <source>
        <dbReference type="HAMAP-Rule" id="MF_02225"/>
    </source>
</evidence>
<dbReference type="SUPFAM" id="SSF52507">
    <property type="entry name" value="Homo-oligomeric flavin-containing Cys decarboxylases, HFCD"/>
    <property type="match status" value="1"/>
</dbReference>
<comment type="pathway">
    <text evidence="3">Cofactor biosynthesis; coenzyme A biosynthesis.</text>
</comment>
<dbReference type="GO" id="GO:0004632">
    <property type="term" value="F:phosphopantothenate--cysteine ligase activity"/>
    <property type="evidence" value="ECO:0007669"/>
    <property type="project" value="UniProtKB-UniRule"/>
</dbReference>
<gene>
    <name evidence="3 6" type="primary">coaBC</name>
    <name evidence="6" type="ORF">NGM29_18080</name>
</gene>
<feature type="binding site" evidence="3">
    <location>
        <position position="311"/>
    </location>
    <ligand>
        <name>CTP</name>
        <dbReference type="ChEBI" id="CHEBI:37563"/>
    </ligand>
</feature>
<dbReference type="AlphaFoldDB" id="A0A9E7NB04"/>
<reference evidence="6" key="1">
    <citation type="submission" date="2022-06" db="EMBL/GenBank/DDBJ databases">
        <title>Diverse halophilic archaea isolated from saline environments.</title>
        <authorList>
            <person name="Cui H.-L."/>
        </authorList>
    </citation>
    <scope>NUCLEOTIDE SEQUENCE</scope>
    <source>
        <strain evidence="6">WLHS1</strain>
    </source>
</reference>
<feature type="binding site" evidence="3">
    <location>
        <position position="278"/>
    </location>
    <ligand>
        <name>CTP</name>
        <dbReference type="ChEBI" id="CHEBI:37563"/>
    </ligand>
</feature>
<feature type="domain" description="Flavoprotein" evidence="4">
    <location>
        <begin position="6"/>
        <end position="171"/>
    </location>
</feature>
<organism evidence="6 7">
    <name type="scientific">Natronosalvus rutilus</name>
    <dbReference type="NCBI Taxonomy" id="2953753"/>
    <lineage>
        <taxon>Archaea</taxon>
        <taxon>Methanobacteriati</taxon>
        <taxon>Methanobacteriota</taxon>
        <taxon>Stenosarchaea group</taxon>
        <taxon>Halobacteria</taxon>
        <taxon>Halobacteriales</taxon>
        <taxon>Natrialbaceae</taxon>
        <taxon>Natronosalvus</taxon>
    </lineage>
</organism>
<dbReference type="Proteomes" id="UP001056855">
    <property type="component" value="Chromosome"/>
</dbReference>
<dbReference type="EMBL" id="CP100355">
    <property type="protein sequence ID" value="UTF53648.1"/>
    <property type="molecule type" value="Genomic_DNA"/>
</dbReference>
<dbReference type="KEGG" id="sawl:NGM29_18080"/>
<evidence type="ECO:0000256" key="2">
    <source>
        <dbReference type="ARBA" id="ARBA00023239"/>
    </source>
</evidence>
<dbReference type="InterPro" id="IPR007085">
    <property type="entry name" value="DNA/pantothenate-metab_flavo_C"/>
</dbReference>
<dbReference type="InterPro" id="IPR005252">
    <property type="entry name" value="CoaBC"/>
</dbReference>
<dbReference type="SUPFAM" id="SSF102645">
    <property type="entry name" value="CoaB-like"/>
    <property type="match status" value="1"/>
</dbReference>
<dbReference type="InterPro" id="IPR003382">
    <property type="entry name" value="Flavoprotein"/>
</dbReference>
<comment type="similarity">
    <text evidence="3">In the C-terminal section; belongs to the PPC synthetase family.</text>
</comment>
<dbReference type="Pfam" id="PF02441">
    <property type="entry name" value="Flavoprotein"/>
    <property type="match status" value="1"/>
</dbReference>
<comment type="caution">
    <text evidence="3">Lacks conserved residue(s) required for the propagation of feature annotation.</text>
</comment>
<comment type="similarity">
    <text evidence="3">In the N-terminal section; belongs to the HFCD (homo-oligomeric flavin containing Cys decarboxylase) superfamily.</text>
</comment>
<evidence type="ECO:0000259" key="5">
    <source>
        <dbReference type="Pfam" id="PF04127"/>
    </source>
</evidence>
<keyword evidence="3" id="KW-0285">Flavoprotein</keyword>
<dbReference type="PANTHER" id="PTHR14359">
    <property type="entry name" value="HOMO-OLIGOMERIC FLAVIN CONTAINING CYS DECARBOXYLASE FAMILY"/>
    <property type="match status" value="1"/>
</dbReference>
<dbReference type="InterPro" id="IPR036551">
    <property type="entry name" value="Flavin_trans-like"/>
</dbReference>
<keyword evidence="3" id="KW-0479">Metal-binding</keyword>
<feature type="region of interest" description="Phosphopantothenoylcysteine decarboxylase" evidence="3">
    <location>
        <begin position="1"/>
        <end position="183"/>
    </location>
</feature>
<feature type="domain" description="DNA/pantothenate metabolism flavoprotein C-terminal" evidence="5">
    <location>
        <begin position="179"/>
        <end position="379"/>
    </location>
</feature>
<dbReference type="HAMAP" id="MF_02225">
    <property type="entry name" value="CoaBC"/>
    <property type="match status" value="1"/>
</dbReference>
<comment type="catalytic activity">
    <reaction evidence="3">
        <text>(R)-4'-phosphopantothenate + L-cysteine + CTP = N-[(R)-4-phosphopantothenoyl]-L-cysteine + CMP + diphosphate + H(+)</text>
        <dbReference type="Rhea" id="RHEA:19397"/>
        <dbReference type="ChEBI" id="CHEBI:10986"/>
        <dbReference type="ChEBI" id="CHEBI:15378"/>
        <dbReference type="ChEBI" id="CHEBI:33019"/>
        <dbReference type="ChEBI" id="CHEBI:35235"/>
        <dbReference type="ChEBI" id="CHEBI:37563"/>
        <dbReference type="ChEBI" id="CHEBI:59458"/>
        <dbReference type="ChEBI" id="CHEBI:60377"/>
        <dbReference type="EC" id="6.3.2.5"/>
    </reaction>
</comment>
<dbReference type="GO" id="GO:0010181">
    <property type="term" value="F:FMN binding"/>
    <property type="evidence" value="ECO:0007669"/>
    <property type="project" value="UniProtKB-UniRule"/>
</dbReference>
<dbReference type="NCBIfam" id="TIGR00521">
    <property type="entry name" value="coaBC_dfp"/>
    <property type="match status" value="1"/>
</dbReference>
<comment type="cofactor">
    <cofactor evidence="3">
        <name>FMN</name>
        <dbReference type="ChEBI" id="CHEBI:58210"/>
    </cofactor>
    <text evidence="3">Binds 1 FMN per subunit.</text>
</comment>
<dbReference type="Gene3D" id="3.40.50.1950">
    <property type="entry name" value="Flavin prenyltransferase-like"/>
    <property type="match status" value="1"/>
</dbReference>
<keyword evidence="3" id="KW-0460">Magnesium</keyword>
<dbReference type="Gene3D" id="3.40.50.10300">
    <property type="entry name" value="CoaB-like"/>
    <property type="match status" value="1"/>
</dbReference>
<keyword evidence="2 3" id="KW-0456">Lyase</keyword>
<dbReference type="GO" id="GO:0015941">
    <property type="term" value="P:pantothenate catabolic process"/>
    <property type="evidence" value="ECO:0007669"/>
    <property type="project" value="InterPro"/>
</dbReference>
<keyword evidence="7" id="KW-1185">Reference proteome</keyword>
<keyword evidence="3" id="KW-0288">FMN</keyword>
<dbReference type="EC" id="4.1.1.36" evidence="3"/>
<sequence length="384" mass="39982">MLEGVNVALGVSGSIAAVKTVELAHELRRQGATVRAVMTDSARGIVHPWALEFATERDVVTEITGGVEHVALCGSDGWADILLLAPATANTVGKIAGAVDDTPVTTCATTALGAGVPVVVAPAMHEPMYDHPGVLEAIERVESWGVDFVDPRVEEGKAKIATEEAIVCAVARAASDRPLEGRYVVVTSGATSEPIDPVRVLTNRSSGKMGRAVARACYVLGADVTLIHDGDDVPYADVRTVESAAEMLEVTLEACGEADALVSAAAVGDYTVDASEAKLRSGQELTLDLEPTPKLIDQVREARPDLPIVAFKAETSGEDEAMIDAARAVLERVDAAFVVANDASVMGGDRTRALLVHAEDVAQFSGAKADLADEIARSLAVVVG</sequence>
<proteinExistence type="inferred from homology"/>
<dbReference type="GO" id="GO:0004633">
    <property type="term" value="F:phosphopantothenoylcysteine decarboxylase activity"/>
    <property type="evidence" value="ECO:0007669"/>
    <property type="project" value="UniProtKB-UniRule"/>
</dbReference>
<dbReference type="EC" id="6.3.2.5" evidence="3"/>
<protein>
    <recommendedName>
        <fullName evidence="3">Coenzyme A biosynthesis bifunctional protein CoaBC</fullName>
    </recommendedName>
    <alternativeName>
        <fullName evidence="3">DNA/pantothenate metabolism flavoprotein</fullName>
    </alternativeName>
    <alternativeName>
        <fullName evidence="3">Phosphopantothenoylcysteine synthetase/decarboxylase</fullName>
        <shortName evidence="3">PPCS-PPCDC</shortName>
    </alternativeName>
    <domain>
        <recommendedName>
            <fullName evidence="3">Phosphopantothenoylcysteine decarboxylase</fullName>
            <shortName evidence="3">PPC decarboxylase</shortName>
            <shortName evidence="3">PPC-DC</shortName>
            <ecNumber evidence="3">4.1.1.36</ecNumber>
        </recommendedName>
        <alternativeName>
            <fullName evidence="3">CoaC</fullName>
        </alternativeName>
    </domain>
    <domain>
        <recommendedName>
            <fullName evidence="3">Phosphopantothenate--cysteine ligase</fullName>
            <ecNumber evidence="3">6.3.2.5</ecNumber>
        </recommendedName>
        <alternativeName>
            <fullName evidence="3">CoaB</fullName>
        </alternativeName>
        <alternativeName>
            <fullName evidence="3">Phosphopantothenoylcysteine synthetase</fullName>
            <shortName evidence="3">PPC synthetase</shortName>
            <shortName evidence="3">PPC-S</shortName>
        </alternativeName>
    </domain>
</protein>
<dbReference type="PANTHER" id="PTHR14359:SF6">
    <property type="entry name" value="PHOSPHOPANTOTHENOYLCYSTEINE DECARBOXYLASE"/>
    <property type="match status" value="1"/>
</dbReference>
<dbReference type="RefSeq" id="WP_254158173.1">
    <property type="nucleotide sequence ID" value="NZ_CP100355.1"/>
</dbReference>
<keyword evidence="1 3" id="KW-0210">Decarboxylase</keyword>
<comment type="function">
    <text evidence="3">Catalyzes two sequential steps in the biosynthesis of coenzyme A. In the first step cysteine is conjugated to 4'-phosphopantothenate to form 4-phosphopantothenoylcysteine. In the second step the latter compound is decarboxylated to form 4'-phosphopantotheine.</text>
</comment>
<evidence type="ECO:0000313" key="6">
    <source>
        <dbReference type="EMBL" id="UTF53648.1"/>
    </source>
</evidence>
<dbReference type="InterPro" id="IPR035929">
    <property type="entry name" value="CoaB-like_sf"/>
</dbReference>
<keyword evidence="3" id="KW-0511">Multifunctional enzyme</keyword>
<feature type="binding site" evidence="3">
    <location>
        <position position="269"/>
    </location>
    <ligand>
        <name>CTP</name>
        <dbReference type="ChEBI" id="CHEBI:37563"/>
    </ligand>
</feature>
<evidence type="ECO:0000256" key="1">
    <source>
        <dbReference type="ARBA" id="ARBA00022793"/>
    </source>
</evidence>
<comment type="cofactor">
    <cofactor evidence="3">
        <name>Mg(2+)</name>
        <dbReference type="ChEBI" id="CHEBI:18420"/>
    </cofactor>
</comment>
<dbReference type="GO" id="GO:0046872">
    <property type="term" value="F:metal ion binding"/>
    <property type="evidence" value="ECO:0007669"/>
    <property type="project" value="UniProtKB-KW"/>
</dbReference>
<evidence type="ECO:0000259" key="4">
    <source>
        <dbReference type="Pfam" id="PF02441"/>
    </source>
</evidence>
<dbReference type="GO" id="GO:0071513">
    <property type="term" value="C:phosphopantothenoylcysteine decarboxylase complex"/>
    <property type="evidence" value="ECO:0007669"/>
    <property type="project" value="TreeGrafter"/>
</dbReference>
<feature type="region of interest" description="Phosphopantothenate--cysteine ligase" evidence="3">
    <location>
        <begin position="184"/>
        <end position="384"/>
    </location>
</feature>
<comment type="catalytic activity">
    <reaction evidence="3">
        <text>N-[(R)-4-phosphopantothenoyl]-L-cysteine + H(+) = (R)-4'-phosphopantetheine + CO2</text>
        <dbReference type="Rhea" id="RHEA:16793"/>
        <dbReference type="ChEBI" id="CHEBI:15378"/>
        <dbReference type="ChEBI" id="CHEBI:16526"/>
        <dbReference type="ChEBI" id="CHEBI:59458"/>
        <dbReference type="ChEBI" id="CHEBI:61723"/>
        <dbReference type="EC" id="4.1.1.36"/>
    </reaction>
</comment>
<keyword evidence="3 6" id="KW-0436">Ligase</keyword>
<dbReference type="GO" id="GO:0015937">
    <property type="term" value="P:coenzyme A biosynthetic process"/>
    <property type="evidence" value="ECO:0007669"/>
    <property type="project" value="UniProtKB-UniRule"/>
</dbReference>